<keyword evidence="2" id="KW-1185">Reference proteome</keyword>
<evidence type="ECO:0000313" key="1">
    <source>
        <dbReference type="EMBL" id="MDG0861486.1"/>
    </source>
</evidence>
<comment type="caution">
    <text evidence="1">The sequence shown here is derived from an EMBL/GenBank/DDBJ whole genome shotgun (WGS) entry which is preliminary data.</text>
</comment>
<protein>
    <submittedName>
        <fullName evidence="1">Uncharacterized protein</fullName>
    </submittedName>
</protein>
<dbReference type="Proteomes" id="UP001152766">
    <property type="component" value="Unassembled WGS sequence"/>
</dbReference>
<proteinExistence type="predicted"/>
<sequence>MSPDSSVTAARPLDDQARALVGFLLAHDHRLTESDAQRLCADLPADPKAAAKMLRSGLAPLNIDIKHTHALKAVAVLRDSAGFLGLDTRGVYEVADWTPDAPGVSPERERLTSFAKAADAFCRRLREQFEDDAPLVVLRCRRTHVQIRATSKASGVWWNLLLVPLDAGKTEATFEDRQEVERLAERVRRVVEGDLRGWVDGMYNVYQVVSDASAEALDAHSVLETDFYDDGSLPAPIADSAPEALSVMQDEWDGFLKRKAFFQRRKDKPLPDWARELRQEAAVPRYGEVEFNLEVLERARAAAGMPWTQLAHLFVDDIDGEVVSAMSEGKACLSSLQTVAEALKIDPNALLQPQRATPRIPLPLHSDIAMWLSRMDAVVGEPLDAATPPASIVERLRQLCAVPYAERRGWYDKPPAALQSLNKEIRFAGLVVSAGMGLRFVKDLPLGMQRPSSMSLLEFDREVDVLTQGGALPDGSSTMALVEEETDASPEWLERYNKPKFTGSELLRYADMVHDGVDEADDWRDGFTAKVMVGAKLFPKDAPKIHAATVRMTALSKLIERFPMEPWVRKNRNPEEGSLLIAEAGFEAAARCELVNVDGEPGFDNRAFYLLCVKHERKYS</sequence>
<name>A0A9X4LED9_9BURK</name>
<organism evidence="1 2">
    <name type="scientific">Pelomonas aquatica</name>
    <dbReference type="NCBI Taxonomy" id="431058"/>
    <lineage>
        <taxon>Bacteria</taxon>
        <taxon>Pseudomonadati</taxon>
        <taxon>Pseudomonadota</taxon>
        <taxon>Betaproteobacteria</taxon>
        <taxon>Burkholderiales</taxon>
        <taxon>Sphaerotilaceae</taxon>
        <taxon>Roseateles</taxon>
    </lineage>
</organism>
<accession>A0A9X4LED9</accession>
<evidence type="ECO:0000313" key="2">
    <source>
        <dbReference type="Proteomes" id="UP001152766"/>
    </source>
</evidence>
<reference evidence="1" key="1">
    <citation type="submission" date="2019-02" db="EMBL/GenBank/DDBJ databases">
        <title>Draft genome of the type strain Pelomonas aquatica CCUG 52575T.</title>
        <authorList>
            <person name="Gomila M."/>
            <person name="Lalucat J."/>
        </authorList>
    </citation>
    <scope>NUCLEOTIDE SEQUENCE</scope>
    <source>
        <strain evidence="1">CCUG 52575</strain>
    </source>
</reference>
<dbReference type="EMBL" id="SGUG01000004">
    <property type="protein sequence ID" value="MDG0861486.1"/>
    <property type="molecule type" value="Genomic_DNA"/>
</dbReference>
<dbReference type="AlphaFoldDB" id="A0A9X4LED9"/>
<gene>
    <name evidence="1" type="ORF">EXJ73_03225</name>
</gene>
<dbReference type="RefSeq" id="WP_268149444.1">
    <property type="nucleotide sequence ID" value="NZ_JAPPUW010000006.1"/>
</dbReference>